<dbReference type="EMBL" id="CP071793">
    <property type="protein sequence ID" value="QTD51355.1"/>
    <property type="molecule type" value="Genomic_DNA"/>
</dbReference>
<evidence type="ECO:0008006" key="3">
    <source>
        <dbReference type="Google" id="ProtNLM"/>
    </source>
</evidence>
<organism evidence="1 2">
    <name type="scientific">Sulfidibacter corallicola</name>
    <dbReference type="NCBI Taxonomy" id="2818388"/>
    <lineage>
        <taxon>Bacteria</taxon>
        <taxon>Pseudomonadati</taxon>
        <taxon>Acidobacteriota</taxon>
        <taxon>Holophagae</taxon>
        <taxon>Acanthopleuribacterales</taxon>
        <taxon>Acanthopleuribacteraceae</taxon>
        <taxon>Sulfidibacter</taxon>
    </lineage>
</organism>
<keyword evidence="2" id="KW-1185">Reference proteome</keyword>
<gene>
    <name evidence="1" type="ORF">J3U87_02705</name>
</gene>
<evidence type="ECO:0000313" key="2">
    <source>
        <dbReference type="Proteomes" id="UP000663929"/>
    </source>
</evidence>
<proteinExistence type="predicted"/>
<name>A0A8A4TXU8_SULCO</name>
<dbReference type="AlphaFoldDB" id="A0A8A4TXU8"/>
<sequence length="1141" mass="123435">MPDGSIHAQIETLETAFGGIIALRGEAGANGTGGTGLQGAASLTVGGPTNSVATIEVQFEGQSGQLLNFNPSEAIAQIQTLYEALEDGFQVEDLAVFAGFLERLDVAQGAFAGDWLDDIQRLLTTIQTISQGIPQNRASVFASLLDQILGALAKLGGEDAQVIISWMRALELQVREILPLIVEGQSSPDPAAFLVAVLQRAANQIFEMFGLSPVRHFFQAVESYPDSVLPQAGLTDLGSVIGELDLIYVDLNGALAGDDAGFRDAVLAGQDRVLALQRTLRPFMSVLLGITRSPIFQPGGLEAWLRELFEQGESVAVTEARNIESPYDALLDRIDEAIADIDLSVVRTEVLGFFESTRDALAEAQIDTVGDQLLASLGEIDRAVIDLQDQISDLIEQAGGAFDSLLAQLREALSALGSFDDAGTFHFNFENGLRDTLNQAKVAIGGDPNSPDSPSLAGMLHDFQSGIDSFLQSLDELLTPVGETVDGAVTTAVQGVQDFADFMDGLQIGDLMEALRAKVDEILDTLLPIDFSVVVDPIVTELKSNSDKLGKVNADELNDMLRAALAAALDVIIDIDFTVTISQPLEDQFAEVRAVPAAAIEELQRRYEEALEKLEELGPERLVEALLQAFDVIEQVVSQLDISQLFAPLDEIHQRFLMEPLQALGPDALLQPLVAGFQRAIAPLDALQGAQLVAPLDDALSQFKDQIRDFDIEAPIRELSDSLEQVKTDLREIRPSELLDGLMADWDRLVAEIDRFRPSVVFEPVTQMAQPLLDLVETVQEETVEAIHGLFAEPLSLLAKLEPQELRALVIAKIEAVEAAVATLDLANVHQRLEGSFFDVKTQVSAGGSDARLQALSVVDPGIYLGPTVQELRALQDALAAAKTNVAAFDLTDLYAVFREKIEGLLPPYAQRLTDPEAFKALMRRANPLRFLDDLDARFNEIVDRLIPVDPRELAAELDATYQAVLDQVEALGFAEGLDQVRTTLDRIKGTVDLIRIDFVAGGIDQALDDIRAVVSALDPSRLIEALNPLFEEVTAVVENTKPSVLLAGLQAPFEQIQQILTGLDLRARLEEPLRQAWEAIAALLADIDFRIILSPVDEKLAELQAAFLAALREVETEFDTMLGTAKTVVGGGGVSVSIAL</sequence>
<dbReference type="KEGG" id="scor:J3U87_02705"/>
<reference evidence="1" key="1">
    <citation type="submission" date="2021-03" db="EMBL/GenBank/DDBJ databases">
        <title>Acanthopleuribacteraceae sp. M133.</title>
        <authorList>
            <person name="Wang G."/>
        </authorList>
    </citation>
    <scope>NUCLEOTIDE SEQUENCE</scope>
    <source>
        <strain evidence="1">M133</strain>
    </source>
</reference>
<evidence type="ECO:0000313" key="1">
    <source>
        <dbReference type="EMBL" id="QTD51355.1"/>
    </source>
</evidence>
<accession>A0A8A4TXU8</accession>
<protein>
    <recommendedName>
        <fullName evidence="3">Phage-related protein</fullName>
    </recommendedName>
</protein>
<dbReference type="Proteomes" id="UP000663929">
    <property type="component" value="Chromosome"/>
</dbReference>
<dbReference type="RefSeq" id="WP_237381486.1">
    <property type="nucleotide sequence ID" value="NZ_CP071793.1"/>
</dbReference>